<dbReference type="PROSITE" id="PS51175">
    <property type="entry name" value="CBM6"/>
    <property type="match status" value="4"/>
</dbReference>
<keyword evidence="3" id="KW-0378">Hydrolase</keyword>
<protein>
    <submittedName>
        <fullName evidence="3">Endo-1,4-beta-xylanase A</fullName>
    </submittedName>
</protein>
<evidence type="ECO:0000313" key="3">
    <source>
        <dbReference type="EMBL" id="GAF01977.1"/>
    </source>
</evidence>
<dbReference type="EMBL" id="BAMD01000004">
    <property type="protein sequence ID" value="GAF01977.1"/>
    <property type="molecule type" value="Genomic_DNA"/>
</dbReference>
<dbReference type="SUPFAM" id="SSF51126">
    <property type="entry name" value="Pectin lyase-like"/>
    <property type="match status" value="1"/>
</dbReference>
<dbReference type="Pfam" id="PF18962">
    <property type="entry name" value="Por_Secre_tail"/>
    <property type="match status" value="1"/>
</dbReference>
<dbReference type="eggNOG" id="COG2730">
    <property type="taxonomic scope" value="Bacteria"/>
</dbReference>
<dbReference type="CDD" id="cd04080">
    <property type="entry name" value="CBM6_cellulase-like"/>
    <property type="match status" value="2"/>
</dbReference>
<dbReference type="GO" id="GO:0016798">
    <property type="term" value="F:hydrolase activity, acting on glycosyl bonds"/>
    <property type="evidence" value="ECO:0007669"/>
    <property type="project" value="UniProtKB-KW"/>
</dbReference>
<evidence type="ECO:0000313" key="4">
    <source>
        <dbReference type="Proteomes" id="UP000019402"/>
    </source>
</evidence>
<proteinExistence type="predicted"/>
<dbReference type="eggNOG" id="COG3325">
    <property type="taxonomic scope" value="Bacteria"/>
</dbReference>
<dbReference type="STRING" id="869213.GCA_000517085_01505"/>
<dbReference type="SUPFAM" id="SSF49785">
    <property type="entry name" value="Galactose-binding domain-like"/>
    <property type="match status" value="4"/>
</dbReference>
<dbReference type="eggNOG" id="COG1874">
    <property type="taxonomic scope" value="Bacteria"/>
</dbReference>
<dbReference type="Pfam" id="PF03422">
    <property type="entry name" value="CBM_6"/>
    <property type="match status" value="4"/>
</dbReference>
<dbReference type="RefSeq" id="WP_027471312.1">
    <property type="nucleotide sequence ID" value="NZ_BAMD01000004.1"/>
</dbReference>
<evidence type="ECO:0000259" key="2">
    <source>
        <dbReference type="PROSITE" id="PS51175"/>
    </source>
</evidence>
<sequence length="1292" mass="143005">MKKNLLLKMNGFIGNPRLLLTMVFVVVCFISHSQTTVYSLNELLPYLDDDGVDVKLEPGTYSITAVDVALGKFGTTNFQDNISLLLFSGNNSTYDFTDVTLNISTEVFQSFGSVQIYEVHVTGNNNVLKNLTMVDDGSVYDQPKKSALGVCMDGKENRIEGFHMTVKGSFPYGYGDAFGKGGTYTIKHYKHSAFLIRGTKNHAKNCTIIHRSYGHAMFMQGASYPVIEGCYVEGEMRSTDDMLAEVGTGSPADEIDFMTEWGYKLPPGYMLSTGEGGIRAYNSGTTYIDGEMITRGTDNPTVLNCTIKNMRTGVTLAHATGTKYVEGCTVIGCENGYSLGSGDVVNCYADCAYGPVYSSTYESDKNFNADITIIAPEDSYYNGSHSVAYIGGSNHNITLRTSTFNLDENLCIKVGGDKNSIRHMYGNLPHQNNFSCTGFEMNNFTHFPIVLSDKSSNVLGLSGGMVSDYGTDNNIVFSPVSVVTIQAENYADMDGVDTELSSDVGAGENVTSVDVGDWLSYEVDIPYDGMYSMNYRLASETNIGEFSLRIDGENVENISFSATGSAQTWTTVSSPNAFYLSKGVHVVNIYANSAAWNINWLDVLLECAEVEIVPNIEVKNVFGTLLSSQQTTEISVFRGNTVLFKPEPLMGGSWIWTGPNGFSSNERAVELTDLQPESEGDYMATYTNDCGLESTKIIRVTLEDSFTMEAEDYLEMNGLETETTTDTQGERNIAFANINDWAKYDVNISQPAYYKLNYRLASEVPGDFMISIDGLEFEQVSFEATGGASTWSTKNSDSSIYLAEGSHSVVISSKSSGWKLNWIQFLAQDYVTRCLLPVSNDGFTVGNTLKDWSSGIFDTSCVEAVNVHVRVNSVGSMSQSDYLKMYYRVDGGDMIPIVEYTGEISETLYSVNEISGTTIELIIQANSESENTFYSVSDIDILESVDPYAIIQAEDFDDYYGLLVQATSDEGGGKNLNKLNDGEYAMYKNLDLTNVNTINARVATEYEGGFIEVRLNAVDGELVGIVEIPNTGDWQAWQTVSSAIGVESGIYDVYLVFRTENAYVGNLNWFQFENISRDPMSRMEAEDYDSMYGVEKESTSDIDGQFDLGWIHNDDWIMFRNIDMQGIKSVDMRLASPNKECFIEIRLDKLDGTLISTINVPQTGGWGVWDTVNEEVVEIEGVHDVYIVFKGMDTGYLCNINWLKFDATYIGINDPTNTDVFIYPNPVKDDLFFHGFIASLVNVYNSKGRLVKVSSVDYDQQKIDLSDLLPGIYFLKIVDWEGNVMSKKIVKQ</sequence>
<dbReference type="NCBIfam" id="TIGR04183">
    <property type="entry name" value="Por_Secre_tail"/>
    <property type="match status" value="1"/>
</dbReference>
<keyword evidence="4" id="KW-1185">Reference proteome</keyword>
<comment type="caution">
    <text evidence="3">The sequence shown here is derived from an EMBL/GenBank/DDBJ whole genome shotgun (WGS) entry which is preliminary data.</text>
</comment>
<keyword evidence="3" id="KW-0119">Carbohydrate metabolism</keyword>
<organism evidence="3 4">
    <name type="scientific">Saccharicrinis fermentans DSM 9555 = JCM 21142</name>
    <dbReference type="NCBI Taxonomy" id="869213"/>
    <lineage>
        <taxon>Bacteria</taxon>
        <taxon>Pseudomonadati</taxon>
        <taxon>Bacteroidota</taxon>
        <taxon>Bacteroidia</taxon>
        <taxon>Marinilabiliales</taxon>
        <taxon>Marinilabiliaceae</taxon>
        <taxon>Saccharicrinis</taxon>
    </lineage>
</organism>
<keyword evidence="3" id="KW-0858">Xylan degradation</keyword>
<dbReference type="InterPro" id="IPR008979">
    <property type="entry name" value="Galactose-bd-like_sf"/>
</dbReference>
<dbReference type="OrthoDB" id="9764953at2"/>
<dbReference type="PANTHER" id="PTHR40469:SF2">
    <property type="entry name" value="GALACTOSE-BINDING DOMAIN-LIKE SUPERFAMILY PROTEIN"/>
    <property type="match status" value="1"/>
</dbReference>
<feature type="domain" description="CBM6" evidence="2">
    <location>
        <begin position="483"/>
        <end position="604"/>
    </location>
</feature>
<reference evidence="3 4" key="1">
    <citation type="journal article" date="2014" name="Genome Announc.">
        <title>Draft Genome Sequence of Cytophaga fermentans JCM 21142T, a Facultative Anaerobe Isolated from Marine Mud.</title>
        <authorList>
            <person name="Starns D."/>
            <person name="Oshima K."/>
            <person name="Suda W."/>
            <person name="Iino T."/>
            <person name="Yuki M."/>
            <person name="Inoue J."/>
            <person name="Kitamura K."/>
            <person name="Iida T."/>
            <person name="Darby A."/>
            <person name="Hattori M."/>
            <person name="Ohkuma M."/>
        </authorList>
    </citation>
    <scope>NUCLEOTIDE SEQUENCE [LARGE SCALE GENOMIC DNA]</scope>
    <source>
        <strain evidence="3 4">JCM 21142</strain>
    </source>
</reference>
<keyword evidence="3" id="KW-0326">Glycosidase</keyword>
<dbReference type="CDD" id="cd04084">
    <property type="entry name" value="CBM6_xylanase-like"/>
    <property type="match status" value="2"/>
</dbReference>
<dbReference type="eggNOG" id="COG2273">
    <property type="taxonomic scope" value="Bacteria"/>
</dbReference>
<feature type="domain" description="CBM6" evidence="2">
    <location>
        <begin position="949"/>
        <end position="1073"/>
    </location>
</feature>
<gene>
    <name evidence="3" type="ORF">JCM21142_1601</name>
</gene>
<dbReference type="InterPro" id="IPR005084">
    <property type="entry name" value="CBM6"/>
</dbReference>
<dbReference type="PANTHER" id="PTHR40469">
    <property type="entry name" value="SECRETED GLYCOSYL HYDROLASE"/>
    <property type="match status" value="1"/>
</dbReference>
<dbReference type="GO" id="GO:0030246">
    <property type="term" value="F:carbohydrate binding"/>
    <property type="evidence" value="ECO:0007669"/>
    <property type="project" value="InterPro"/>
</dbReference>
<dbReference type="InterPro" id="IPR011050">
    <property type="entry name" value="Pectin_lyase_fold/virulence"/>
</dbReference>
<keyword evidence="1" id="KW-0732">Signal</keyword>
<feature type="domain" description="CBM6" evidence="2">
    <location>
        <begin position="706"/>
        <end position="826"/>
    </location>
</feature>
<dbReference type="Proteomes" id="UP000019402">
    <property type="component" value="Unassembled WGS sequence"/>
</dbReference>
<dbReference type="InterPro" id="IPR006584">
    <property type="entry name" value="Cellulose-bd_IV"/>
</dbReference>
<evidence type="ECO:0000256" key="1">
    <source>
        <dbReference type="ARBA" id="ARBA00022729"/>
    </source>
</evidence>
<dbReference type="InterPro" id="IPR026444">
    <property type="entry name" value="Secre_tail"/>
</dbReference>
<name>W7Y1Z6_9BACT</name>
<dbReference type="Gene3D" id="2.60.120.260">
    <property type="entry name" value="Galactose-binding domain-like"/>
    <property type="match status" value="4"/>
</dbReference>
<dbReference type="GO" id="GO:0045493">
    <property type="term" value="P:xylan catabolic process"/>
    <property type="evidence" value="ECO:0007669"/>
    <property type="project" value="UniProtKB-KW"/>
</dbReference>
<feature type="domain" description="CBM6" evidence="2">
    <location>
        <begin position="1081"/>
        <end position="1206"/>
    </location>
</feature>
<dbReference type="SMART" id="SM00606">
    <property type="entry name" value="CBD_IV"/>
    <property type="match status" value="4"/>
</dbReference>
<accession>W7Y1Z6</accession>
<keyword evidence="3" id="KW-0624">Polysaccharide degradation</keyword>